<gene>
    <name evidence="2" type="ORF">CBM2613_B110208</name>
</gene>
<sequence>MKWDSKYVREKYKVHMLGQHGIYFPCENAKRLLVLFSSMGKDRYDRYSWFWDEDEQWDETAYLFLKDDSFNYFLGDDEKPLTQTFRKIILHHMVLAGVKEDQVFAIGGSMGGYAAIYYASLMQLNGAIVSNPQLDYASARAHSFSNWERQIRKTGSQWYDLGEFIFKWQRIPNIYIEYGNYRADRLAAERFIDAALEGPSLVIARKANWEGHTVDSLSKTTIESVVNFFENHGFGEQRQRHGRAENRPQETIKNEGIGEEFSSSTRLSEAVAEPIEITSPEREVS</sequence>
<dbReference type="Gene3D" id="3.40.50.1820">
    <property type="entry name" value="alpha/beta hydrolase"/>
    <property type="match status" value="1"/>
</dbReference>
<name>A0A976B0A9_9BURK</name>
<accession>A0A976B0A9</accession>
<reference evidence="2 3" key="1">
    <citation type="submission" date="2018-01" db="EMBL/GenBank/DDBJ databases">
        <authorList>
            <person name="Clerissi C."/>
        </authorList>
    </citation>
    <scope>NUCLEOTIDE SEQUENCE [LARGE SCALE GENOMIC DNA]</scope>
    <source>
        <strain evidence="2">Cupriavidus taiwanensis STM 8556</strain>
    </source>
</reference>
<dbReference type="AlphaFoldDB" id="A0A976B0A9"/>
<organism evidence="2 3">
    <name type="scientific">Cupriavidus taiwanensis</name>
    <dbReference type="NCBI Taxonomy" id="164546"/>
    <lineage>
        <taxon>Bacteria</taxon>
        <taxon>Pseudomonadati</taxon>
        <taxon>Pseudomonadota</taxon>
        <taxon>Betaproteobacteria</taxon>
        <taxon>Burkholderiales</taxon>
        <taxon>Burkholderiaceae</taxon>
        <taxon>Cupriavidus</taxon>
    </lineage>
</organism>
<dbReference type="InterPro" id="IPR029058">
    <property type="entry name" value="AB_hydrolase_fold"/>
</dbReference>
<protein>
    <submittedName>
        <fullName evidence="2">Uncharacterized protein</fullName>
    </submittedName>
</protein>
<dbReference type="SUPFAM" id="SSF53474">
    <property type="entry name" value="alpha/beta-Hydrolases"/>
    <property type="match status" value="1"/>
</dbReference>
<dbReference type="Proteomes" id="UP000256952">
    <property type="component" value="Chromosome CBM2613_b"/>
</dbReference>
<feature type="compositionally biased region" description="Basic and acidic residues" evidence="1">
    <location>
        <begin position="236"/>
        <end position="253"/>
    </location>
</feature>
<comment type="caution">
    <text evidence="2">The sequence shown here is derived from an EMBL/GenBank/DDBJ whole genome shotgun (WGS) entry which is preliminary data.</text>
</comment>
<dbReference type="RefSeq" id="WP_147309533.1">
    <property type="nucleotide sequence ID" value="NZ_LT992560.1"/>
</dbReference>
<evidence type="ECO:0000256" key="1">
    <source>
        <dbReference type="SAM" id="MobiDB-lite"/>
    </source>
</evidence>
<dbReference type="EMBL" id="OFTH01000036">
    <property type="protein sequence ID" value="SOZ68122.1"/>
    <property type="molecule type" value="Genomic_DNA"/>
</dbReference>
<evidence type="ECO:0000313" key="2">
    <source>
        <dbReference type="EMBL" id="SOZ68122.1"/>
    </source>
</evidence>
<evidence type="ECO:0000313" key="3">
    <source>
        <dbReference type="Proteomes" id="UP000256952"/>
    </source>
</evidence>
<proteinExistence type="predicted"/>
<feature type="region of interest" description="Disordered" evidence="1">
    <location>
        <begin position="236"/>
        <end position="285"/>
    </location>
</feature>